<dbReference type="Proteomes" id="UP000248423">
    <property type="component" value="Unassembled WGS sequence"/>
</dbReference>
<dbReference type="AlphaFoldDB" id="A0A319EES4"/>
<evidence type="ECO:0000256" key="2">
    <source>
        <dbReference type="ARBA" id="ARBA00023125"/>
    </source>
</evidence>
<gene>
    <name evidence="5" type="ORF">BO78DRAFT_55868</name>
</gene>
<reference evidence="5 6" key="1">
    <citation type="submission" date="2018-02" db="EMBL/GenBank/DDBJ databases">
        <title>The genomes of Aspergillus section Nigri reveals drivers in fungal speciation.</title>
        <authorList>
            <consortium name="DOE Joint Genome Institute"/>
            <person name="Vesth T.C."/>
            <person name="Nybo J."/>
            <person name="Theobald S."/>
            <person name="Brandl J."/>
            <person name="Frisvad J.C."/>
            <person name="Nielsen K.F."/>
            <person name="Lyhne E.K."/>
            <person name="Kogle M.E."/>
            <person name="Kuo A."/>
            <person name="Riley R."/>
            <person name="Clum A."/>
            <person name="Nolan M."/>
            <person name="Lipzen A."/>
            <person name="Salamov A."/>
            <person name="Henrissat B."/>
            <person name="Wiebenga A."/>
            <person name="De vries R.P."/>
            <person name="Grigoriev I.V."/>
            <person name="Mortensen U.H."/>
            <person name="Andersen M.R."/>
            <person name="Baker S.E."/>
        </authorList>
    </citation>
    <scope>NUCLEOTIDE SEQUENCE [LARGE SCALE GENOMIC DNA]</scope>
    <source>
        <strain evidence="5 6">CBS 121057</strain>
    </source>
</reference>
<accession>A0A319EES4</accession>
<dbReference type="VEuPathDB" id="FungiDB:BO78DRAFT_55868"/>
<protein>
    <recommendedName>
        <fullName evidence="7">Zn(2)-C6 fungal-type domain-containing protein</fullName>
    </recommendedName>
</protein>
<keyword evidence="3" id="KW-0804">Transcription</keyword>
<keyword evidence="4" id="KW-0539">Nucleus</keyword>
<dbReference type="SUPFAM" id="SSF57701">
    <property type="entry name" value="Zn2/Cys6 DNA-binding domain"/>
    <property type="match status" value="1"/>
</dbReference>
<evidence type="ECO:0000256" key="1">
    <source>
        <dbReference type="ARBA" id="ARBA00023015"/>
    </source>
</evidence>
<evidence type="ECO:0000256" key="3">
    <source>
        <dbReference type="ARBA" id="ARBA00023163"/>
    </source>
</evidence>
<keyword evidence="1" id="KW-0805">Transcription regulation</keyword>
<keyword evidence="6" id="KW-1185">Reference proteome</keyword>
<evidence type="ECO:0000313" key="5">
    <source>
        <dbReference type="EMBL" id="PYI08732.1"/>
    </source>
</evidence>
<dbReference type="EMBL" id="KZ826332">
    <property type="protein sequence ID" value="PYI08732.1"/>
    <property type="molecule type" value="Genomic_DNA"/>
</dbReference>
<dbReference type="GO" id="GO:0008270">
    <property type="term" value="F:zinc ion binding"/>
    <property type="evidence" value="ECO:0007669"/>
    <property type="project" value="InterPro"/>
</dbReference>
<organism evidence="5 6">
    <name type="scientific">Aspergillus sclerotiicarbonarius (strain CBS 121057 / IBT 28362)</name>
    <dbReference type="NCBI Taxonomy" id="1448318"/>
    <lineage>
        <taxon>Eukaryota</taxon>
        <taxon>Fungi</taxon>
        <taxon>Dikarya</taxon>
        <taxon>Ascomycota</taxon>
        <taxon>Pezizomycotina</taxon>
        <taxon>Eurotiomycetes</taxon>
        <taxon>Eurotiomycetidae</taxon>
        <taxon>Eurotiales</taxon>
        <taxon>Aspergillaceae</taxon>
        <taxon>Aspergillus</taxon>
        <taxon>Aspergillus subgen. Circumdati</taxon>
    </lineage>
</organism>
<name>A0A319EES4_ASPSB</name>
<keyword evidence="2" id="KW-0238">DNA-binding</keyword>
<dbReference type="GO" id="GO:0000981">
    <property type="term" value="F:DNA-binding transcription factor activity, RNA polymerase II-specific"/>
    <property type="evidence" value="ECO:0007669"/>
    <property type="project" value="InterPro"/>
</dbReference>
<dbReference type="GO" id="GO:0003677">
    <property type="term" value="F:DNA binding"/>
    <property type="evidence" value="ECO:0007669"/>
    <property type="project" value="UniProtKB-KW"/>
</dbReference>
<dbReference type="InterPro" id="IPR036864">
    <property type="entry name" value="Zn2-C6_fun-type_DNA-bd_sf"/>
</dbReference>
<evidence type="ECO:0008006" key="7">
    <source>
        <dbReference type="Google" id="ProtNLM"/>
    </source>
</evidence>
<evidence type="ECO:0000256" key="4">
    <source>
        <dbReference type="ARBA" id="ARBA00023242"/>
    </source>
</evidence>
<proteinExistence type="predicted"/>
<dbReference type="OrthoDB" id="2428527at2759"/>
<evidence type="ECO:0000313" key="6">
    <source>
        <dbReference type="Proteomes" id="UP000248423"/>
    </source>
</evidence>
<sequence>MAARLEPRLARSCDHCKAKKTRCLQPKHRMSLQSHAETVETERKARLTRVMYYTPPISGGHSLTSSQ</sequence>